<evidence type="ECO:0000256" key="4">
    <source>
        <dbReference type="ARBA" id="ARBA00022490"/>
    </source>
</evidence>
<evidence type="ECO:0000256" key="3">
    <source>
        <dbReference type="ARBA" id="ARBA00019010"/>
    </source>
</evidence>
<reference evidence="11 12" key="1">
    <citation type="journal article" date="2019" name="Genome Biol. Evol.">
        <title>Day and night: Metabolic profiles and evolutionary relationships of six axenic non-marine cyanobacteria.</title>
        <authorList>
            <person name="Will S.E."/>
            <person name="Henke P."/>
            <person name="Boedeker C."/>
            <person name="Huang S."/>
            <person name="Brinkmann H."/>
            <person name="Rohde M."/>
            <person name="Jarek M."/>
            <person name="Friedl T."/>
            <person name="Seufert S."/>
            <person name="Schumacher M."/>
            <person name="Overmann J."/>
            <person name="Neumann-Schaal M."/>
            <person name="Petersen J."/>
        </authorList>
    </citation>
    <scope>NUCLEOTIDE SEQUENCE [LARGE SCALE GENOMIC DNA]</scope>
    <source>
        <strain evidence="11 12">PCC 6912</strain>
    </source>
</reference>
<keyword evidence="6" id="KW-0479">Metal-binding</keyword>
<accession>A0A433N302</accession>
<dbReference type="RefSeq" id="WP_016875698.1">
    <property type="nucleotide sequence ID" value="NZ_AJLN01000098.1"/>
</dbReference>
<evidence type="ECO:0000313" key="12">
    <source>
        <dbReference type="Proteomes" id="UP000268857"/>
    </source>
</evidence>
<dbReference type="AlphaFoldDB" id="A0A433N302"/>
<keyword evidence="7" id="KW-0547">Nucleotide-binding</keyword>
<dbReference type="EMBL" id="RSCJ01000024">
    <property type="protein sequence ID" value="RUR75552.1"/>
    <property type="molecule type" value="Genomic_DNA"/>
</dbReference>
<evidence type="ECO:0000256" key="10">
    <source>
        <dbReference type="ARBA" id="ARBA00032441"/>
    </source>
</evidence>
<keyword evidence="8" id="KW-0067">ATP-binding</keyword>
<evidence type="ECO:0000256" key="7">
    <source>
        <dbReference type="ARBA" id="ARBA00022741"/>
    </source>
</evidence>
<keyword evidence="5" id="KW-0819">tRNA processing</keyword>
<keyword evidence="11" id="KW-0808">Transferase</keyword>
<dbReference type="SUPFAM" id="SSF52540">
    <property type="entry name" value="P-loop containing nucleoside triphosphate hydrolases"/>
    <property type="match status" value="1"/>
</dbReference>
<dbReference type="GO" id="GO:0016740">
    <property type="term" value="F:transferase activity"/>
    <property type="evidence" value="ECO:0007669"/>
    <property type="project" value="UniProtKB-KW"/>
</dbReference>
<dbReference type="GO" id="GO:0005524">
    <property type="term" value="F:ATP binding"/>
    <property type="evidence" value="ECO:0007669"/>
    <property type="project" value="UniProtKB-KW"/>
</dbReference>
<dbReference type="OrthoDB" id="9815896at2"/>
<dbReference type="InterPro" id="IPR003442">
    <property type="entry name" value="T6A_TsaE"/>
</dbReference>
<evidence type="ECO:0000256" key="5">
    <source>
        <dbReference type="ARBA" id="ARBA00022694"/>
    </source>
</evidence>
<dbReference type="STRING" id="211165.GCA_000317285_03746"/>
<evidence type="ECO:0000313" key="11">
    <source>
        <dbReference type="EMBL" id="RUR75552.1"/>
    </source>
</evidence>
<dbReference type="PANTHER" id="PTHR33540">
    <property type="entry name" value="TRNA THREONYLCARBAMOYLADENOSINE BIOSYNTHESIS PROTEIN TSAE"/>
    <property type="match status" value="1"/>
</dbReference>
<dbReference type="Proteomes" id="UP000268857">
    <property type="component" value="Unassembled WGS sequence"/>
</dbReference>
<dbReference type="NCBIfam" id="TIGR00150">
    <property type="entry name" value="T6A_YjeE"/>
    <property type="match status" value="1"/>
</dbReference>
<dbReference type="Pfam" id="PF02367">
    <property type="entry name" value="TsaE"/>
    <property type="match status" value="1"/>
</dbReference>
<dbReference type="Gene3D" id="3.40.50.300">
    <property type="entry name" value="P-loop containing nucleotide triphosphate hydrolases"/>
    <property type="match status" value="1"/>
</dbReference>
<dbReference type="GO" id="GO:0002949">
    <property type="term" value="P:tRNA threonylcarbamoyladenosine modification"/>
    <property type="evidence" value="ECO:0007669"/>
    <property type="project" value="InterPro"/>
</dbReference>
<dbReference type="GO" id="GO:0046872">
    <property type="term" value="F:metal ion binding"/>
    <property type="evidence" value="ECO:0007669"/>
    <property type="project" value="UniProtKB-KW"/>
</dbReference>
<evidence type="ECO:0000256" key="8">
    <source>
        <dbReference type="ARBA" id="ARBA00022840"/>
    </source>
</evidence>
<sequence length="155" mass="17170">MKILLPNTEATRSLGISLGQLLNAGSVLLLEGDLGAGKTTLVQGIGEGLGITEPIVSPTFTLINEYTQGRLPLYHLDLYRLEPEEVAALNLEIYWEGVEVYPGIVAIEWADRMPYKPHTYISLCLKYGDEGTRQAEIKPHNCTISKEISALQEHY</sequence>
<evidence type="ECO:0000256" key="9">
    <source>
        <dbReference type="ARBA" id="ARBA00022842"/>
    </source>
</evidence>
<keyword evidence="9" id="KW-0460">Magnesium</keyword>
<name>A0A433N302_CHLFR</name>
<gene>
    <name evidence="11" type="ORF">PCC6912_47830</name>
</gene>
<keyword evidence="4" id="KW-0963">Cytoplasm</keyword>
<comment type="caution">
    <text evidence="11">The sequence shown here is derived from an EMBL/GenBank/DDBJ whole genome shotgun (WGS) entry which is preliminary data.</text>
</comment>
<dbReference type="InterPro" id="IPR027417">
    <property type="entry name" value="P-loop_NTPase"/>
</dbReference>
<evidence type="ECO:0000256" key="2">
    <source>
        <dbReference type="ARBA" id="ARBA00007599"/>
    </source>
</evidence>
<dbReference type="GO" id="GO:0005737">
    <property type="term" value="C:cytoplasm"/>
    <property type="evidence" value="ECO:0007669"/>
    <property type="project" value="UniProtKB-SubCell"/>
</dbReference>
<organism evidence="11 12">
    <name type="scientific">Chlorogloeopsis fritschii PCC 6912</name>
    <dbReference type="NCBI Taxonomy" id="211165"/>
    <lineage>
        <taxon>Bacteria</taxon>
        <taxon>Bacillati</taxon>
        <taxon>Cyanobacteriota</taxon>
        <taxon>Cyanophyceae</taxon>
        <taxon>Nostocales</taxon>
        <taxon>Chlorogloeopsidaceae</taxon>
        <taxon>Chlorogloeopsis</taxon>
    </lineage>
</organism>
<evidence type="ECO:0000256" key="6">
    <source>
        <dbReference type="ARBA" id="ARBA00022723"/>
    </source>
</evidence>
<comment type="subcellular location">
    <subcellularLocation>
        <location evidence="1">Cytoplasm</location>
    </subcellularLocation>
</comment>
<protein>
    <recommendedName>
        <fullName evidence="3">tRNA threonylcarbamoyladenosine biosynthesis protein TsaE</fullName>
    </recommendedName>
    <alternativeName>
        <fullName evidence="10">t(6)A37 threonylcarbamoyladenosine biosynthesis protein TsaE</fullName>
    </alternativeName>
</protein>
<proteinExistence type="inferred from homology"/>
<keyword evidence="12" id="KW-1185">Reference proteome</keyword>
<comment type="similarity">
    <text evidence="2">Belongs to the TsaE family.</text>
</comment>
<evidence type="ECO:0000256" key="1">
    <source>
        <dbReference type="ARBA" id="ARBA00004496"/>
    </source>
</evidence>
<dbReference type="PANTHER" id="PTHR33540:SF2">
    <property type="entry name" value="TRNA THREONYLCARBAMOYLADENOSINE BIOSYNTHESIS PROTEIN TSAE"/>
    <property type="match status" value="1"/>
</dbReference>